<dbReference type="InterPro" id="IPR047111">
    <property type="entry name" value="YbaP-like"/>
</dbReference>
<dbReference type="EMBL" id="VMHE01000012">
    <property type="protein sequence ID" value="TSJ65063.1"/>
    <property type="molecule type" value="Genomic_DNA"/>
</dbReference>
<comment type="caution">
    <text evidence="2">The sequence shown here is derived from an EMBL/GenBank/DDBJ whole genome shotgun (WGS) entry which is preliminary data.</text>
</comment>
<dbReference type="PANTHER" id="PTHR40590">
    <property type="entry name" value="CYTOPLASMIC PROTEIN-RELATED"/>
    <property type="match status" value="1"/>
</dbReference>
<evidence type="ECO:0000256" key="1">
    <source>
        <dbReference type="SAM" id="SignalP"/>
    </source>
</evidence>
<dbReference type="OrthoDB" id="357294at2"/>
<protein>
    <recommendedName>
        <fullName evidence="4">TraB/GumN family protein</fullName>
    </recommendedName>
</protein>
<dbReference type="InterPro" id="IPR002816">
    <property type="entry name" value="TraB/PrgY/GumN_fam"/>
</dbReference>
<keyword evidence="3" id="KW-1185">Reference proteome</keyword>
<dbReference type="PROSITE" id="PS51450">
    <property type="entry name" value="LRR"/>
    <property type="match status" value="2"/>
</dbReference>
<evidence type="ECO:0000313" key="2">
    <source>
        <dbReference type="EMBL" id="TSJ65063.1"/>
    </source>
</evidence>
<feature type="chain" id="PRO_5039137696" description="TraB/GumN family protein" evidence="1">
    <location>
        <begin position="21"/>
        <end position="410"/>
    </location>
</feature>
<gene>
    <name evidence="2" type="ORF">FPQ13_08015</name>
</gene>
<name>A0A556PL00_9BACI</name>
<sequence length="410" mass="46277">MHVKILKPIFFLFISLTLVACQSETEVDFPDQQLEEAIRAELDQTEDELYLSDVRDLKSLNLSGEAIENLEGIEALESIEEINLTDNEITNIDPLTTLPELREVKLTGNPLEDEAITTLEESGVAVVFEAEQVGLPDGPGGFLWKVENGDTTVYLQGTVHLGEPDLFPMHEKIEQAYVESDVVVPEIDLFNLDMAEMNQLQMELGTFQDGTTLEDHLPEDTYGEVKAFFEGKGFPMAVIDTYKPWLVSTMVSQLMVQELGFTEGVDMYFLSKAKADDKEVIALETARDQLGIFADLSMDYQVQLLEESLIDIDTYEKDLRQLIDIYKTGNVDELLDVLFETDAAMSVEEEAYMEALNDNRNYGMAEEITKFLESGEEKTYFVIVGSLHLILEPHVVSILEDEGYEVEHIH</sequence>
<dbReference type="PROSITE" id="PS51257">
    <property type="entry name" value="PROKAR_LIPOPROTEIN"/>
    <property type="match status" value="1"/>
</dbReference>
<keyword evidence="1" id="KW-0732">Signal</keyword>
<evidence type="ECO:0008006" key="4">
    <source>
        <dbReference type="Google" id="ProtNLM"/>
    </source>
</evidence>
<organism evidence="2 3">
    <name type="scientific">Allobacillus salarius</name>
    <dbReference type="NCBI Taxonomy" id="1955272"/>
    <lineage>
        <taxon>Bacteria</taxon>
        <taxon>Bacillati</taxon>
        <taxon>Bacillota</taxon>
        <taxon>Bacilli</taxon>
        <taxon>Bacillales</taxon>
        <taxon>Bacillaceae</taxon>
        <taxon>Allobacillus</taxon>
    </lineage>
</organism>
<reference evidence="2 3" key="1">
    <citation type="submission" date="2019-07" db="EMBL/GenBank/DDBJ databases">
        <title>Allobacillus sp. nov. SKP isolated from shrimp paste of Euphausiacea.</title>
        <authorList>
            <person name="Kanchanasin P."/>
            <person name="Tanasupawat S."/>
            <person name="Shi W."/>
            <person name="Wu L."/>
            <person name="Ma J."/>
        </authorList>
    </citation>
    <scope>NUCLEOTIDE SEQUENCE [LARGE SCALE GENOMIC DNA]</scope>
    <source>
        <strain evidence="2 3">SKP4-8</strain>
    </source>
</reference>
<dbReference type="InterPro" id="IPR001611">
    <property type="entry name" value="Leu-rich_rpt"/>
</dbReference>
<evidence type="ECO:0000313" key="3">
    <source>
        <dbReference type="Proteomes" id="UP000316425"/>
    </source>
</evidence>
<feature type="signal peptide" evidence="1">
    <location>
        <begin position="1"/>
        <end position="20"/>
    </location>
</feature>
<dbReference type="InterPro" id="IPR032675">
    <property type="entry name" value="LRR_dom_sf"/>
</dbReference>
<proteinExistence type="predicted"/>
<dbReference type="Pfam" id="PF01963">
    <property type="entry name" value="TraB_PrgY_gumN"/>
    <property type="match status" value="1"/>
</dbReference>
<dbReference type="CDD" id="cd14789">
    <property type="entry name" value="Tiki"/>
    <property type="match status" value="1"/>
</dbReference>
<dbReference type="Proteomes" id="UP000316425">
    <property type="component" value="Unassembled WGS sequence"/>
</dbReference>
<dbReference type="SUPFAM" id="SSF52058">
    <property type="entry name" value="L domain-like"/>
    <property type="match status" value="1"/>
</dbReference>
<accession>A0A556PL00</accession>
<dbReference type="AlphaFoldDB" id="A0A556PL00"/>
<dbReference type="PANTHER" id="PTHR40590:SF1">
    <property type="entry name" value="CYTOPLASMIC PROTEIN"/>
    <property type="match status" value="1"/>
</dbReference>
<dbReference type="Gene3D" id="3.80.10.10">
    <property type="entry name" value="Ribonuclease Inhibitor"/>
    <property type="match status" value="1"/>
</dbReference>